<reference evidence="12 13" key="1">
    <citation type="journal article" date="2020" name="Microorganisms">
        <title>Osmotic Adaptation and Compatible Solute Biosynthesis of Phototrophic Bacteria as Revealed from Genome Analyses.</title>
        <authorList>
            <person name="Imhoff J.F."/>
            <person name="Rahn T."/>
            <person name="Kunzel S."/>
            <person name="Keller A."/>
            <person name="Neulinger S.C."/>
        </authorList>
    </citation>
    <scope>NUCLEOTIDE SEQUENCE [LARGE SCALE GENOMIC DNA]</scope>
    <source>
        <strain evidence="12 13">DSM 9895</strain>
    </source>
</reference>
<evidence type="ECO:0000256" key="6">
    <source>
        <dbReference type="ARBA" id="ARBA00023136"/>
    </source>
</evidence>
<evidence type="ECO:0000256" key="2">
    <source>
        <dbReference type="ARBA" id="ARBA00022692"/>
    </source>
</evidence>
<protein>
    <submittedName>
        <fullName evidence="12">Hemolysin</fullName>
    </submittedName>
</protein>
<keyword evidence="5 7" id="KW-0129">CBS domain</keyword>
<evidence type="ECO:0000313" key="12">
    <source>
        <dbReference type="EMBL" id="MBK1667079.1"/>
    </source>
</evidence>
<evidence type="ECO:0000256" key="8">
    <source>
        <dbReference type="PROSITE-ProRule" id="PRU01193"/>
    </source>
</evidence>
<dbReference type="Gene3D" id="3.10.580.10">
    <property type="entry name" value="CBS-domain"/>
    <property type="match status" value="1"/>
</dbReference>
<feature type="transmembrane region" description="Helical" evidence="9">
    <location>
        <begin position="119"/>
        <end position="140"/>
    </location>
</feature>
<dbReference type="Pfam" id="PF01595">
    <property type="entry name" value="CNNM"/>
    <property type="match status" value="1"/>
</dbReference>
<keyword evidence="3" id="KW-0677">Repeat</keyword>
<evidence type="ECO:0000256" key="9">
    <source>
        <dbReference type="SAM" id="Phobius"/>
    </source>
</evidence>
<dbReference type="InterPro" id="IPR000644">
    <property type="entry name" value="CBS_dom"/>
</dbReference>
<dbReference type="RefSeq" id="WP_200339141.1">
    <property type="nucleotide sequence ID" value="NZ_NRRL01000004.1"/>
</dbReference>
<comment type="subcellular location">
    <subcellularLocation>
        <location evidence="1">Membrane</location>
        <topology evidence="1">Multi-pass membrane protein</topology>
    </subcellularLocation>
</comment>
<feature type="domain" description="CBS" evidence="10">
    <location>
        <begin position="264"/>
        <end position="322"/>
    </location>
</feature>
<keyword evidence="4 8" id="KW-1133">Transmembrane helix</keyword>
<feature type="transmembrane region" description="Helical" evidence="9">
    <location>
        <begin position="88"/>
        <end position="107"/>
    </location>
</feature>
<evidence type="ECO:0000256" key="1">
    <source>
        <dbReference type="ARBA" id="ARBA00004141"/>
    </source>
</evidence>
<keyword evidence="6 8" id="KW-0472">Membrane</keyword>
<feature type="domain" description="CNNM transmembrane" evidence="11">
    <location>
        <begin position="1"/>
        <end position="180"/>
    </location>
</feature>
<organism evidence="12 13">
    <name type="scientific">Rhodovibrio sodomensis</name>
    <dbReference type="NCBI Taxonomy" id="1088"/>
    <lineage>
        <taxon>Bacteria</taxon>
        <taxon>Pseudomonadati</taxon>
        <taxon>Pseudomonadota</taxon>
        <taxon>Alphaproteobacteria</taxon>
        <taxon>Rhodospirillales</taxon>
        <taxon>Rhodovibrionaceae</taxon>
        <taxon>Rhodovibrio</taxon>
    </lineage>
</organism>
<evidence type="ECO:0000256" key="4">
    <source>
        <dbReference type="ARBA" id="ARBA00022989"/>
    </source>
</evidence>
<gene>
    <name evidence="12" type="ORF">CKO28_03340</name>
</gene>
<dbReference type="InterPro" id="IPR002550">
    <property type="entry name" value="CNNM"/>
</dbReference>
<dbReference type="PROSITE" id="PS51371">
    <property type="entry name" value="CBS"/>
    <property type="match status" value="1"/>
</dbReference>
<name>A0ABS1DA28_9PROT</name>
<keyword evidence="13" id="KW-1185">Reference proteome</keyword>
<evidence type="ECO:0000256" key="3">
    <source>
        <dbReference type="ARBA" id="ARBA00022737"/>
    </source>
</evidence>
<proteinExistence type="predicted"/>
<dbReference type="InterPro" id="IPR044751">
    <property type="entry name" value="Ion_transp-like_CBS"/>
</dbReference>
<keyword evidence="2 8" id="KW-0812">Transmembrane</keyword>
<evidence type="ECO:0000256" key="5">
    <source>
        <dbReference type="ARBA" id="ARBA00023122"/>
    </source>
</evidence>
<dbReference type="Proteomes" id="UP001296873">
    <property type="component" value="Unassembled WGS sequence"/>
</dbReference>
<dbReference type="CDD" id="cd04590">
    <property type="entry name" value="CBS_pair_CorC_HlyC_assoc"/>
    <property type="match status" value="1"/>
</dbReference>
<accession>A0ABS1DA28</accession>
<dbReference type="PANTHER" id="PTHR22777:SF4">
    <property type="entry name" value="UPF0053 PROTEIN SLL1254"/>
    <property type="match status" value="1"/>
</dbReference>
<dbReference type="PANTHER" id="PTHR22777">
    <property type="entry name" value="HEMOLYSIN-RELATED"/>
    <property type="match status" value="1"/>
</dbReference>
<evidence type="ECO:0000259" key="11">
    <source>
        <dbReference type="PROSITE" id="PS51846"/>
    </source>
</evidence>
<evidence type="ECO:0000256" key="7">
    <source>
        <dbReference type="PROSITE-ProRule" id="PRU00703"/>
    </source>
</evidence>
<sequence length="357" mass="39450">MTLLVFYLLLAIGVSFFCSMAEAILLSVRPSYITVVENRGKRGATVLRRLTENVDRPLAAILTANTIAHTVGAAGVGAQAAVVFGDQYVGLTSAVLTLLILILSEIIPKTLGATYWKQLAVVFGLLIHGLTRLLAPFVWLSEKLTRLLSRGSASAFTFSRDEIRAMADIGAREGVLESKEYKIVGNLMKLRQLSVRNIMTPRAVVFSVDETTTVGAFFETHHDTPFSRIPVYGRDPEDITGYVLKTDLLIAQARDDFDKPLQAFKREILVVPDIQSASDIYDRLVREKRHIALVVDEYGTLQGLVTLEDAVETLVGLEITDEQDTVADMQELANRRWRERMLAIGIDTDQIKAGRAG</sequence>
<dbReference type="SUPFAM" id="SSF54631">
    <property type="entry name" value="CBS-domain pair"/>
    <property type="match status" value="1"/>
</dbReference>
<dbReference type="EMBL" id="NRRL01000004">
    <property type="protein sequence ID" value="MBK1667079.1"/>
    <property type="molecule type" value="Genomic_DNA"/>
</dbReference>
<dbReference type="InterPro" id="IPR046342">
    <property type="entry name" value="CBS_dom_sf"/>
</dbReference>
<comment type="caution">
    <text evidence="12">The sequence shown here is derived from an EMBL/GenBank/DDBJ whole genome shotgun (WGS) entry which is preliminary data.</text>
</comment>
<evidence type="ECO:0000313" key="13">
    <source>
        <dbReference type="Proteomes" id="UP001296873"/>
    </source>
</evidence>
<dbReference type="PROSITE" id="PS51846">
    <property type="entry name" value="CNNM"/>
    <property type="match status" value="1"/>
</dbReference>
<evidence type="ECO:0000259" key="10">
    <source>
        <dbReference type="PROSITE" id="PS51371"/>
    </source>
</evidence>
<dbReference type="Pfam" id="PF00571">
    <property type="entry name" value="CBS"/>
    <property type="match status" value="2"/>
</dbReference>